<evidence type="ECO:0000256" key="1">
    <source>
        <dbReference type="SAM" id="SignalP"/>
    </source>
</evidence>
<keyword evidence="2" id="KW-0378">Hydrolase</keyword>
<accession>A0ABT9CVI4</accession>
<evidence type="ECO:0000313" key="3">
    <source>
        <dbReference type="Proteomes" id="UP001223016"/>
    </source>
</evidence>
<dbReference type="Pfam" id="PF13365">
    <property type="entry name" value="Trypsin_2"/>
    <property type="match status" value="1"/>
</dbReference>
<dbReference type="Gene3D" id="2.40.10.10">
    <property type="entry name" value="Trypsin-like serine proteases"/>
    <property type="match status" value="2"/>
</dbReference>
<keyword evidence="2" id="KW-0645">Protease</keyword>
<proteinExistence type="predicted"/>
<reference evidence="2 3" key="1">
    <citation type="submission" date="2023-07" db="EMBL/GenBank/DDBJ databases">
        <title>Identification of four novel Pseudomonas species associated with bacterial leaf spot of cucurbits.</title>
        <authorList>
            <person name="Fullem K.R."/>
        </authorList>
    </citation>
    <scope>NUCLEOTIDE SEQUENCE [LARGE SCALE GENOMIC DNA]</scope>
    <source>
        <strain evidence="2 3">KFB 138</strain>
    </source>
</reference>
<dbReference type="GO" id="GO:0008233">
    <property type="term" value="F:peptidase activity"/>
    <property type="evidence" value="ECO:0007669"/>
    <property type="project" value="UniProtKB-KW"/>
</dbReference>
<comment type="caution">
    <text evidence="2">The sequence shown here is derived from an EMBL/GenBank/DDBJ whole genome shotgun (WGS) entry which is preliminary data.</text>
</comment>
<dbReference type="EMBL" id="JAUQOO010000020">
    <property type="protein sequence ID" value="MDO7929513.1"/>
    <property type="molecule type" value="Genomic_DNA"/>
</dbReference>
<feature type="chain" id="PRO_5045527427" evidence="1">
    <location>
        <begin position="25"/>
        <end position="498"/>
    </location>
</feature>
<protein>
    <submittedName>
        <fullName evidence="2">Serine protease</fullName>
    </submittedName>
</protein>
<dbReference type="Proteomes" id="UP001223016">
    <property type="component" value="Unassembled WGS sequence"/>
</dbReference>
<keyword evidence="1" id="KW-0732">Signal</keyword>
<evidence type="ECO:0000313" key="2">
    <source>
        <dbReference type="EMBL" id="MDO7929513.1"/>
    </source>
</evidence>
<feature type="signal peptide" evidence="1">
    <location>
        <begin position="1"/>
        <end position="24"/>
    </location>
</feature>
<dbReference type="GO" id="GO:0006508">
    <property type="term" value="P:proteolysis"/>
    <property type="evidence" value="ECO:0007669"/>
    <property type="project" value="UniProtKB-KW"/>
</dbReference>
<organism evidence="2 3">
    <name type="scientific">Pseudomonas serbiensis</name>
    <dbReference type="NCBI Taxonomy" id="3064350"/>
    <lineage>
        <taxon>Bacteria</taxon>
        <taxon>Pseudomonadati</taxon>
        <taxon>Pseudomonadota</taxon>
        <taxon>Gammaproteobacteria</taxon>
        <taxon>Pseudomonadales</taxon>
        <taxon>Pseudomonadaceae</taxon>
        <taxon>Pseudomonas</taxon>
    </lineage>
</organism>
<dbReference type="InterPro" id="IPR009003">
    <property type="entry name" value="Peptidase_S1_PA"/>
</dbReference>
<dbReference type="InterPro" id="IPR043504">
    <property type="entry name" value="Peptidase_S1_PA_chymotrypsin"/>
</dbReference>
<sequence>MNLSIFTAACCIVSLLYLPGHATAHDHGEGLLALAPSRVLLNADGQNNRWNGIGRIKSRKGSHCTATLIDTRSSGSPVEAPAYLLTNGHCISRRNGLIITDAEIEGTVEFNFFTDSTVYSYPLKRVRWSSMQGVDLAIVELQPTLGELIADGIQPLRLTNQMPEDGRDILSIGAPLYIGTGHLRMAACVHQSSGEILQQPWVWRHTVSNQCKDIAKGSSGSPLLTRDTLEMFAVLNLTNQPSPESFAIERGMEFPPGFPPQAPDSNFGSPVTRLNECFIDGELNTDPQQCRLFPAHSIIFEKPPRQYVKVRLDAQGNEVYPGWNLKFTVDKPFYRYKKVDSPLQCENPVGYSHTIASQDASIDDPVDRQIGINWLCIVGVTSADERPSHGMMRNTLTLAVELQAAGPTSEPRVHIEKNRFGSYEINWLRDSGGLIDRYTMKIGPPAKTDCADPQGFKRLLGSNLVLRRKSLPIKICTYAHDVNGQRSSVREDIVSVTE</sequence>
<gene>
    <name evidence="2" type="ORF">Q6A51_22315</name>
</gene>
<dbReference type="RefSeq" id="WP_304575757.1">
    <property type="nucleotide sequence ID" value="NZ_JAUQOO010000020.1"/>
</dbReference>
<dbReference type="SUPFAM" id="SSF50494">
    <property type="entry name" value="Trypsin-like serine proteases"/>
    <property type="match status" value="1"/>
</dbReference>
<name>A0ABT9CVI4_9PSED</name>
<keyword evidence="3" id="KW-1185">Reference proteome</keyword>